<feature type="domain" description="N-acetyltransferase" evidence="1">
    <location>
        <begin position="16"/>
        <end position="186"/>
    </location>
</feature>
<name>A0A4Y3L5F9_9CELL</name>
<dbReference type="InterPro" id="IPR000182">
    <property type="entry name" value="GNAT_dom"/>
</dbReference>
<evidence type="ECO:0000259" key="1">
    <source>
        <dbReference type="PROSITE" id="PS51186"/>
    </source>
</evidence>
<dbReference type="InterPro" id="IPR016181">
    <property type="entry name" value="Acyl_CoA_acyltransferase"/>
</dbReference>
<reference evidence="2" key="1">
    <citation type="submission" date="2019-06" db="EMBL/GenBank/DDBJ databases">
        <title>Whole genome shotgun sequence of Cellulomonas cellasea NBRC 3753.</title>
        <authorList>
            <person name="Hosoyama A."/>
            <person name="Uohara A."/>
            <person name="Ohji S."/>
            <person name="Ichikawa N."/>
        </authorList>
    </citation>
    <scope>NUCLEOTIDE SEQUENCE [LARGE SCALE GENOMIC DNA]</scope>
    <source>
        <strain evidence="2">NBRC 3753</strain>
    </source>
</reference>
<dbReference type="Gene3D" id="3.40.630.30">
    <property type="match status" value="1"/>
</dbReference>
<dbReference type="InterPro" id="IPR051908">
    <property type="entry name" value="Ribosomal_N-acetyltransferase"/>
</dbReference>
<gene>
    <name evidence="2" type="ORF">CCE01nite_40370</name>
</gene>
<organism evidence="2 3">
    <name type="scientific">Cellulomonas cellasea</name>
    <dbReference type="NCBI Taxonomy" id="43670"/>
    <lineage>
        <taxon>Bacteria</taxon>
        <taxon>Bacillati</taxon>
        <taxon>Actinomycetota</taxon>
        <taxon>Actinomycetes</taxon>
        <taxon>Micrococcales</taxon>
        <taxon>Cellulomonadaceae</taxon>
        <taxon>Cellulomonas</taxon>
    </lineage>
</organism>
<sequence>MPGFRMDRVELTDDVVVLRAPEPADVDRITELCQDPDVQEWTVVPSPYTRADAAGFVEHVVDAGWATGAELTWAVRDAATDRLDGMIGLSLAPGASAEIGYWLGPDARGRGVMTRAVRLVVDHALRPDRLGLDRLSWSAVVGNTASLRVAERAGFRVEGTVRGFVLQRGSRRDGWVGTLLAGDPRP</sequence>
<dbReference type="PROSITE" id="PS51186">
    <property type="entry name" value="GNAT"/>
    <property type="match status" value="1"/>
</dbReference>
<dbReference type="GO" id="GO:0005737">
    <property type="term" value="C:cytoplasm"/>
    <property type="evidence" value="ECO:0007669"/>
    <property type="project" value="TreeGrafter"/>
</dbReference>
<accession>A0A4Y3L5F9</accession>
<dbReference type="PANTHER" id="PTHR43441:SF10">
    <property type="entry name" value="ACETYLTRANSFERASE"/>
    <property type="match status" value="1"/>
</dbReference>
<dbReference type="AlphaFoldDB" id="A0A4Y3L5F9"/>
<dbReference type="Proteomes" id="UP000317046">
    <property type="component" value="Unassembled WGS sequence"/>
</dbReference>
<proteinExistence type="predicted"/>
<dbReference type="GO" id="GO:1990189">
    <property type="term" value="F:protein N-terminal-serine acetyltransferase activity"/>
    <property type="evidence" value="ECO:0007669"/>
    <property type="project" value="TreeGrafter"/>
</dbReference>
<dbReference type="PANTHER" id="PTHR43441">
    <property type="entry name" value="RIBOSOMAL-PROTEIN-SERINE ACETYLTRANSFERASE"/>
    <property type="match status" value="1"/>
</dbReference>
<comment type="caution">
    <text evidence="2">The sequence shown here is derived from an EMBL/GenBank/DDBJ whole genome shotgun (WGS) entry which is preliminary data.</text>
</comment>
<dbReference type="SUPFAM" id="SSF55729">
    <property type="entry name" value="Acyl-CoA N-acyltransferases (Nat)"/>
    <property type="match status" value="1"/>
</dbReference>
<protein>
    <submittedName>
        <fullName evidence="2">Acetyltransferase</fullName>
    </submittedName>
</protein>
<evidence type="ECO:0000313" key="2">
    <source>
        <dbReference type="EMBL" id="GEA90088.1"/>
    </source>
</evidence>
<dbReference type="Pfam" id="PF13302">
    <property type="entry name" value="Acetyltransf_3"/>
    <property type="match status" value="1"/>
</dbReference>
<evidence type="ECO:0000313" key="3">
    <source>
        <dbReference type="Proteomes" id="UP000317046"/>
    </source>
</evidence>
<dbReference type="EMBL" id="BJLR01000042">
    <property type="protein sequence ID" value="GEA90088.1"/>
    <property type="molecule type" value="Genomic_DNA"/>
</dbReference>
<keyword evidence="3" id="KW-1185">Reference proteome</keyword>
<dbReference type="GO" id="GO:0008999">
    <property type="term" value="F:protein-N-terminal-alanine acetyltransferase activity"/>
    <property type="evidence" value="ECO:0007669"/>
    <property type="project" value="TreeGrafter"/>
</dbReference>